<evidence type="ECO:0000256" key="5">
    <source>
        <dbReference type="ARBA" id="ARBA00023204"/>
    </source>
</evidence>
<dbReference type="SUPFAM" id="SSF52980">
    <property type="entry name" value="Restriction endonuclease-like"/>
    <property type="match status" value="1"/>
</dbReference>
<dbReference type="RefSeq" id="WP_142893334.1">
    <property type="nucleotide sequence ID" value="NZ_ML660163.1"/>
</dbReference>
<dbReference type="GO" id="GO:0006298">
    <property type="term" value="P:mismatch repair"/>
    <property type="evidence" value="ECO:0007669"/>
    <property type="project" value="UniProtKB-UniRule"/>
</dbReference>
<name>A0A545UE11_9GAMM</name>
<organism evidence="8 9">
    <name type="scientific">Aliikangiella coralliicola</name>
    <dbReference type="NCBI Taxonomy" id="2592383"/>
    <lineage>
        <taxon>Bacteria</taxon>
        <taxon>Pseudomonadati</taxon>
        <taxon>Pseudomonadota</taxon>
        <taxon>Gammaproteobacteria</taxon>
        <taxon>Oceanospirillales</taxon>
        <taxon>Pleioneaceae</taxon>
        <taxon>Aliikangiella</taxon>
    </lineage>
</organism>
<keyword evidence="5 6" id="KW-0234">DNA repair</keyword>
<dbReference type="EMBL" id="VIKS01000006">
    <property type="protein sequence ID" value="TQV87673.1"/>
    <property type="molecule type" value="Genomic_DNA"/>
</dbReference>
<gene>
    <name evidence="8" type="primary">vsr</name>
    <name evidence="8" type="ORF">FLL46_09810</name>
</gene>
<dbReference type="Proteomes" id="UP000315439">
    <property type="component" value="Unassembled WGS sequence"/>
</dbReference>
<dbReference type="EC" id="3.1.-.-" evidence="6"/>
<dbReference type="GO" id="GO:0016787">
    <property type="term" value="F:hydrolase activity"/>
    <property type="evidence" value="ECO:0007669"/>
    <property type="project" value="UniProtKB-KW"/>
</dbReference>
<dbReference type="PIRSF" id="PIRSF018267">
    <property type="entry name" value="VSR_endonuc"/>
    <property type="match status" value="1"/>
</dbReference>
<evidence type="ECO:0000256" key="1">
    <source>
        <dbReference type="ARBA" id="ARBA00022722"/>
    </source>
</evidence>
<dbReference type="InterPro" id="IPR011335">
    <property type="entry name" value="Restrct_endonuc-II-like"/>
</dbReference>
<dbReference type="InterPro" id="IPR007569">
    <property type="entry name" value="DUF559"/>
</dbReference>
<comment type="similarity">
    <text evidence="6">Belongs to the vsr family.</text>
</comment>
<keyword evidence="3 6" id="KW-0227">DNA damage</keyword>
<comment type="caution">
    <text evidence="8">The sequence shown here is derived from an EMBL/GenBank/DDBJ whole genome shotgun (WGS) entry which is preliminary data.</text>
</comment>
<proteinExistence type="inferred from homology"/>
<sequence length="139" mass="16487">MTDVLSKKQRSYCMSRIRNKNTNPELLLRKALWSMGLRYRIKNKLPGKPDIIYPSLKVAIFIDGCFWHKCPKHFQLPKTRTSFWENKINGNVERDRKIETLLSSMGWLVLRFWEHEIRDTVQNCTQQIALALTNRGKHT</sequence>
<dbReference type="Pfam" id="PF03852">
    <property type="entry name" value="Vsr"/>
    <property type="match status" value="1"/>
</dbReference>
<evidence type="ECO:0000256" key="2">
    <source>
        <dbReference type="ARBA" id="ARBA00022759"/>
    </source>
</evidence>
<evidence type="ECO:0000313" key="9">
    <source>
        <dbReference type="Proteomes" id="UP000315439"/>
    </source>
</evidence>
<evidence type="ECO:0000256" key="6">
    <source>
        <dbReference type="PIRNR" id="PIRNR018267"/>
    </source>
</evidence>
<keyword evidence="4 6" id="KW-0378">Hydrolase</keyword>
<evidence type="ECO:0000256" key="3">
    <source>
        <dbReference type="ARBA" id="ARBA00022763"/>
    </source>
</evidence>
<evidence type="ECO:0000256" key="4">
    <source>
        <dbReference type="ARBA" id="ARBA00022801"/>
    </source>
</evidence>
<evidence type="ECO:0000259" key="7">
    <source>
        <dbReference type="Pfam" id="PF04480"/>
    </source>
</evidence>
<dbReference type="CDD" id="cd00221">
    <property type="entry name" value="Vsr"/>
    <property type="match status" value="1"/>
</dbReference>
<dbReference type="InterPro" id="IPR004603">
    <property type="entry name" value="DNA_mismatch_endonuc_vsr"/>
</dbReference>
<protein>
    <recommendedName>
        <fullName evidence="6">Very short patch repair endonuclease</fullName>
        <ecNumber evidence="6">3.1.-.-</ecNumber>
    </recommendedName>
</protein>
<dbReference type="AlphaFoldDB" id="A0A545UE11"/>
<dbReference type="OrthoDB" id="9801520at2"/>
<reference evidence="8 9" key="1">
    <citation type="submission" date="2019-07" db="EMBL/GenBank/DDBJ databases">
        <title>Draft genome for Aliikangiella sp. M105.</title>
        <authorList>
            <person name="Wang G."/>
        </authorList>
    </citation>
    <scope>NUCLEOTIDE SEQUENCE [LARGE SCALE GENOMIC DNA]</scope>
    <source>
        <strain evidence="8 9">M105</strain>
    </source>
</reference>
<dbReference type="Gene3D" id="3.40.960.10">
    <property type="entry name" value="VSR Endonuclease"/>
    <property type="match status" value="1"/>
</dbReference>
<dbReference type="Pfam" id="PF04480">
    <property type="entry name" value="DUF559"/>
    <property type="match status" value="1"/>
</dbReference>
<evidence type="ECO:0000313" key="8">
    <source>
        <dbReference type="EMBL" id="TQV87673.1"/>
    </source>
</evidence>
<keyword evidence="2 6" id="KW-0255">Endonuclease</keyword>
<keyword evidence="1 6" id="KW-0540">Nuclease</keyword>
<dbReference type="GO" id="GO:0004519">
    <property type="term" value="F:endonuclease activity"/>
    <property type="evidence" value="ECO:0007669"/>
    <property type="project" value="UniProtKB-KW"/>
</dbReference>
<feature type="domain" description="DUF559" evidence="7">
    <location>
        <begin position="91"/>
        <end position="132"/>
    </location>
</feature>
<dbReference type="NCBIfam" id="TIGR00632">
    <property type="entry name" value="vsr"/>
    <property type="match status" value="1"/>
</dbReference>
<accession>A0A545UE11</accession>
<keyword evidence="9" id="KW-1185">Reference proteome</keyword>
<comment type="function">
    <text evidence="6">May nick specific sequences that contain T:G mispairs resulting from m5C-deamination.</text>
</comment>